<gene>
    <name evidence="3" type="ORF">Cflav_PD5595</name>
</gene>
<dbReference type="Gene3D" id="2.60.120.260">
    <property type="entry name" value="Galactose-binding domain-like"/>
    <property type="match status" value="1"/>
</dbReference>
<keyword evidence="4" id="KW-1185">Reference proteome</keyword>
<protein>
    <submittedName>
        <fullName evidence="3">Uncharacterized protein</fullName>
    </submittedName>
</protein>
<comment type="caution">
    <text evidence="3">The sequence shown here is derived from an EMBL/GenBank/DDBJ whole genome shotgun (WGS) entry which is preliminary data.</text>
</comment>
<keyword evidence="2" id="KW-0812">Transmembrane</keyword>
<proteinExistence type="predicted"/>
<keyword evidence="2" id="KW-0472">Membrane</keyword>
<sequence>MVDDLNYVLRTYVSKLLLTGAVCFTVAVLVSGCRKSERESAERAAIARHQQEVQRQKEFRKVLQGPEAARINKSVEFLALLHHNGQLPGIAKHDHGMLRLEKPPLVSPNGPYYWSLQLHVITKDSPPRNYFYVLVQTYSNSDFQLQKAWRADASGKVVETYPIKLTPTMAKAHMAFLGPANPGAENGFAGWYTGVLGGGTVVIDNADPATGLNSFRIGITNAAAHETNHADIRSEMFPLERARGPFTFAFAYKLPGKVNPGDNIDVAFRFFGREGDFLGQTVLHVGSSTDDSEMLKYKTMTATNLFPPKGVVQADVWIVANIGDPWTSGYAHFDNFSVTVVPARSRAGIFAGMGIFAALTAWLIGTHRVRHRRKRRNRYPSPFNYPQVLLPTKSPTGCH</sequence>
<feature type="transmembrane region" description="Helical" evidence="2">
    <location>
        <begin position="347"/>
        <end position="365"/>
    </location>
</feature>
<evidence type="ECO:0000313" key="3">
    <source>
        <dbReference type="EMBL" id="EEF62960.1"/>
    </source>
</evidence>
<name>B9XBS5_PEDPL</name>
<reference evidence="3 4" key="1">
    <citation type="journal article" date="2011" name="J. Bacteriol.">
        <title>Genome sequence of 'Pedosphaera parvula' Ellin514, an aerobic Verrucomicrobial isolate from pasture soil.</title>
        <authorList>
            <person name="Kant R."/>
            <person name="van Passel M.W."/>
            <person name="Sangwan P."/>
            <person name="Palva A."/>
            <person name="Lucas S."/>
            <person name="Copeland A."/>
            <person name="Lapidus A."/>
            <person name="Glavina Del Rio T."/>
            <person name="Dalin E."/>
            <person name="Tice H."/>
            <person name="Bruce D."/>
            <person name="Goodwin L."/>
            <person name="Pitluck S."/>
            <person name="Chertkov O."/>
            <person name="Larimer F.W."/>
            <person name="Land M.L."/>
            <person name="Hauser L."/>
            <person name="Brettin T.S."/>
            <person name="Detter J.C."/>
            <person name="Han S."/>
            <person name="de Vos W.M."/>
            <person name="Janssen P.H."/>
            <person name="Smidt H."/>
        </authorList>
    </citation>
    <scope>NUCLEOTIDE SEQUENCE [LARGE SCALE GENOMIC DNA]</scope>
    <source>
        <strain evidence="3 4">Ellin514</strain>
    </source>
</reference>
<keyword evidence="2" id="KW-1133">Transmembrane helix</keyword>
<feature type="region of interest" description="Disordered" evidence="1">
    <location>
        <begin position="373"/>
        <end position="399"/>
    </location>
</feature>
<accession>B9XBS5</accession>
<dbReference type="Proteomes" id="UP000003688">
    <property type="component" value="Unassembled WGS sequence"/>
</dbReference>
<evidence type="ECO:0000313" key="4">
    <source>
        <dbReference type="Proteomes" id="UP000003688"/>
    </source>
</evidence>
<feature type="transmembrane region" description="Helical" evidence="2">
    <location>
        <begin position="12"/>
        <end position="30"/>
    </location>
</feature>
<dbReference type="AlphaFoldDB" id="B9XBS5"/>
<dbReference type="STRING" id="320771.Cflav_PD5595"/>
<dbReference type="EMBL" id="ABOX02000003">
    <property type="protein sequence ID" value="EEF62960.1"/>
    <property type="molecule type" value="Genomic_DNA"/>
</dbReference>
<organism evidence="3 4">
    <name type="scientific">Pedosphaera parvula (strain Ellin514)</name>
    <dbReference type="NCBI Taxonomy" id="320771"/>
    <lineage>
        <taxon>Bacteria</taxon>
        <taxon>Pseudomonadati</taxon>
        <taxon>Verrucomicrobiota</taxon>
        <taxon>Pedosphaerae</taxon>
        <taxon>Pedosphaerales</taxon>
        <taxon>Pedosphaeraceae</taxon>
        <taxon>Pedosphaera</taxon>
    </lineage>
</organism>
<evidence type="ECO:0000256" key="2">
    <source>
        <dbReference type="SAM" id="Phobius"/>
    </source>
</evidence>
<evidence type="ECO:0000256" key="1">
    <source>
        <dbReference type="SAM" id="MobiDB-lite"/>
    </source>
</evidence>